<feature type="region of interest" description="Disordered" evidence="1">
    <location>
        <begin position="113"/>
        <end position="139"/>
    </location>
</feature>
<dbReference type="GeneID" id="37032754"/>
<evidence type="ECO:0000313" key="2">
    <source>
        <dbReference type="EMBL" id="PWN40897.1"/>
    </source>
</evidence>
<dbReference type="RefSeq" id="XP_025368057.1">
    <property type="nucleotide sequence ID" value="XM_025510884.1"/>
</dbReference>
<reference evidence="2 3" key="1">
    <citation type="journal article" date="2018" name="Mol. Biol. Evol.">
        <title>Broad Genomic Sampling Reveals a Smut Pathogenic Ancestry of the Fungal Clade Ustilaginomycotina.</title>
        <authorList>
            <person name="Kijpornyongpan T."/>
            <person name="Mondo S.J."/>
            <person name="Barry K."/>
            <person name="Sandor L."/>
            <person name="Lee J."/>
            <person name="Lipzen A."/>
            <person name="Pangilinan J."/>
            <person name="LaButti K."/>
            <person name="Hainaut M."/>
            <person name="Henrissat B."/>
            <person name="Grigoriev I.V."/>
            <person name="Spatafora J.W."/>
            <person name="Aime M.C."/>
        </authorList>
    </citation>
    <scope>NUCLEOTIDE SEQUENCE [LARGE SCALE GENOMIC DNA]</scope>
    <source>
        <strain evidence="2 3">MCA 4658</strain>
    </source>
</reference>
<feature type="region of interest" description="Disordered" evidence="1">
    <location>
        <begin position="1"/>
        <end position="31"/>
    </location>
</feature>
<keyword evidence="3" id="KW-1185">Reference proteome</keyword>
<dbReference type="InParanoid" id="A0A316VTI5"/>
<sequence>MMTGRTKTKATVSQKSSSGYEERPAPASASTTVDINLDHASELFMHHIRKIVSAQTARGDHAEAQAAKLGERVKTLEEQARDSESKYAQAEKDAKKFLDVANENIEKLQEEVRGLSRKVEETQAASEKEKEERREERKEYERILDAEIAARKSAEGSRDQAREELAALHRQNELLRERDEARAKNFEQVVSLAKRLNQDFSAALNEALEEARAVPQQELPAAAE</sequence>
<evidence type="ECO:0000256" key="1">
    <source>
        <dbReference type="SAM" id="MobiDB-lite"/>
    </source>
</evidence>
<organism evidence="2 3">
    <name type="scientific">Ceraceosorus guamensis</name>
    <dbReference type="NCBI Taxonomy" id="1522189"/>
    <lineage>
        <taxon>Eukaryota</taxon>
        <taxon>Fungi</taxon>
        <taxon>Dikarya</taxon>
        <taxon>Basidiomycota</taxon>
        <taxon>Ustilaginomycotina</taxon>
        <taxon>Exobasidiomycetes</taxon>
        <taxon>Ceraceosorales</taxon>
        <taxon>Ceraceosoraceae</taxon>
        <taxon>Ceraceosorus</taxon>
    </lineage>
</organism>
<dbReference type="Proteomes" id="UP000245783">
    <property type="component" value="Unassembled WGS sequence"/>
</dbReference>
<dbReference type="AlphaFoldDB" id="A0A316VTI5"/>
<gene>
    <name evidence="2" type="ORF">IE81DRAFT_201154</name>
</gene>
<feature type="compositionally biased region" description="Polar residues" evidence="1">
    <location>
        <begin position="9"/>
        <end position="19"/>
    </location>
</feature>
<evidence type="ECO:0000313" key="3">
    <source>
        <dbReference type="Proteomes" id="UP000245783"/>
    </source>
</evidence>
<dbReference type="EMBL" id="KZ819404">
    <property type="protein sequence ID" value="PWN40897.1"/>
    <property type="molecule type" value="Genomic_DNA"/>
</dbReference>
<name>A0A316VTI5_9BASI</name>
<protein>
    <submittedName>
        <fullName evidence="2">Uncharacterized protein</fullName>
    </submittedName>
</protein>
<proteinExistence type="predicted"/>
<accession>A0A316VTI5</accession>